<reference evidence="1" key="1">
    <citation type="submission" date="2023-03" db="EMBL/GenBank/DDBJ databases">
        <title>Massive genome expansion in bonnet fungi (Mycena s.s.) driven by repeated elements and novel gene families across ecological guilds.</title>
        <authorList>
            <consortium name="Lawrence Berkeley National Laboratory"/>
            <person name="Harder C.B."/>
            <person name="Miyauchi S."/>
            <person name="Viragh M."/>
            <person name="Kuo A."/>
            <person name="Thoen E."/>
            <person name="Andreopoulos B."/>
            <person name="Lu D."/>
            <person name="Skrede I."/>
            <person name="Drula E."/>
            <person name="Henrissat B."/>
            <person name="Morin E."/>
            <person name="Kohler A."/>
            <person name="Barry K."/>
            <person name="LaButti K."/>
            <person name="Morin E."/>
            <person name="Salamov A."/>
            <person name="Lipzen A."/>
            <person name="Mereny Z."/>
            <person name="Hegedus B."/>
            <person name="Baldrian P."/>
            <person name="Stursova M."/>
            <person name="Weitz H."/>
            <person name="Taylor A."/>
            <person name="Grigoriev I.V."/>
            <person name="Nagy L.G."/>
            <person name="Martin F."/>
            <person name="Kauserud H."/>
        </authorList>
    </citation>
    <scope>NUCLEOTIDE SEQUENCE</scope>
    <source>
        <strain evidence="1">CBHHK067</strain>
    </source>
</reference>
<evidence type="ECO:0000313" key="2">
    <source>
        <dbReference type="Proteomes" id="UP001221757"/>
    </source>
</evidence>
<gene>
    <name evidence="1" type="ORF">B0H17DRAFT_1183174</name>
</gene>
<dbReference type="AlphaFoldDB" id="A0AAD7D123"/>
<sequence length="359" mass="40651">MASTDSRTYPSWPSFKSRLAAEFEAEIQMLQNLQTANIALANLPPGFPSATFKMDRMLEWTEGGHRHPFQYMLRHVAPGAQYRAAKWRLYGNFPHYRVGYVEIDALIYEPTEPPVRDWLTSATMVLHLLKESLHRDRPIRLGYEVSAMAGYASSVERIVARTIPVAAIGEPSLEIASYGLPRSFPRRICVEWGCADRGVGWRMKVGDGGFFRSGGQCGVDGLRRLFTLRIISNTMQTFYVDNGNCLGNKESGELTANISKLSKRLQPTSIIPRVEAVESAELEALLPGCSFSALNLGSGIQILYVKYKDGWFWNKESDTRSSFAVVDLAWFRLMDQYEWERSLRDLHLARALPKSQRKK</sequence>
<organism evidence="1 2">
    <name type="scientific">Mycena rosella</name>
    <name type="common">Pink bonnet</name>
    <name type="synonym">Agaricus rosellus</name>
    <dbReference type="NCBI Taxonomy" id="1033263"/>
    <lineage>
        <taxon>Eukaryota</taxon>
        <taxon>Fungi</taxon>
        <taxon>Dikarya</taxon>
        <taxon>Basidiomycota</taxon>
        <taxon>Agaricomycotina</taxon>
        <taxon>Agaricomycetes</taxon>
        <taxon>Agaricomycetidae</taxon>
        <taxon>Agaricales</taxon>
        <taxon>Marasmiineae</taxon>
        <taxon>Mycenaceae</taxon>
        <taxon>Mycena</taxon>
    </lineage>
</organism>
<comment type="caution">
    <text evidence="1">The sequence shown here is derived from an EMBL/GenBank/DDBJ whole genome shotgun (WGS) entry which is preliminary data.</text>
</comment>
<proteinExistence type="predicted"/>
<protein>
    <submittedName>
        <fullName evidence="1">Uncharacterized protein</fullName>
    </submittedName>
</protein>
<accession>A0AAD7D123</accession>
<dbReference type="Proteomes" id="UP001221757">
    <property type="component" value="Unassembled WGS sequence"/>
</dbReference>
<evidence type="ECO:0000313" key="1">
    <source>
        <dbReference type="EMBL" id="KAJ7673596.1"/>
    </source>
</evidence>
<name>A0AAD7D123_MYCRO</name>
<keyword evidence="2" id="KW-1185">Reference proteome</keyword>
<dbReference type="EMBL" id="JARKIE010000160">
    <property type="protein sequence ID" value="KAJ7673596.1"/>
    <property type="molecule type" value="Genomic_DNA"/>
</dbReference>